<protein>
    <submittedName>
        <fullName evidence="2">Response regulator</fullName>
    </submittedName>
</protein>
<dbReference type="SUPFAM" id="SSF109604">
    <property type="entry name" value="HD-domain/PDEase-like"/>
    <property type="match status" value="1"/>
</dbReference>
<dbReference type="SMART" id="SM00471">
    <property type="entry name" value="HDc"/>
    <property type="match status" value="1"/>
</dbReference>
<dbReference type="Pfam" id="PF13487">
    <property type="entry name" value="HD_5"/>
    <property type="match status" value="1"/>
</dbReference>
<dbReference type="KEGG" id="sdr:SCD_n02240"/>
<evidence type="ECO:0000313" key="2">
    <source>
        <dbReference type="EMBL" id="BAN36048.1"/>
    </source>
</evidence>
<accession>S6AD06</accession>
<reference evidence="2 3" key="1">
    <citation type="journal article" date="2012" name="Appl. Environ. Microbiol.">
        <title>Draft genome sequence of a psychrotolerant sulfur-oxidizing bacterium, Sulfuricella denitrificans skB26, and proteomic insights into cold adaptation.</title>
        <authorList>
            <person name="Watanabe T."/>
            <person name="Kojima H."/>
            <person name="Fukui M."/>
        </authorList>
    </citation>
    <scope>NUCLEOTIDE SEQUENCE [LARGE SCALE GENOMIC DNA]</scope>
    <source>
        <strain evidence="3">skB26</strain>
    </source>
</reference>
<dbReference type="PROSITE" id="PS51832">
    <property type="entry name" value="HD_GYP"/>
    <property type="match status" value="1"/>
</dbReference>
<organism evidence="2 3">
    <name type="scientific">Sulfuricella denitrificans (strain DSM 22764 / NBRC 105220 / skB26)</name>
    <dbReference type="NCBI Taxonomy" id="1163617"/>
    <lineage>
        <taxon>Bacteria</taxon>
        <taxon>Pseudomonadati</taxon>
        <taxon>Pseudomonadota</taxon>
        <taxon>Betaproteobacteria</taxon>
        <taxon>Nitrosomonadales</taxon>
        <taxon>Sulfuricellaceae</taxon>
        <taxon>Sulfuricella</taxon>
    </lineage>
</organism>
<dbReference type="GO" id="GO:0008081">
    <property type="term" value="F:phosphoric diester hydrolase activity"/>
    <property type="evidence" value="ECO:0007669"/>
    <property type="project" value="UniProtKB-ARBA"/>
</dbReference>
<dbReference type="Proteomes" id="UP000015559">
    <property type="component" value="Chromosome"/>
</dbReference>
<feature type="domain" description="HD-GYP" evidence="1">
    <location>
        <begin position="34"/>
        <end position="229"/>
    </location>
</feature>
<dbReference type="HOGENOM" id="CLU_000445_92_3_4"/>
<keyword evidence="3" id="KW-1185">Reference proteome</keyword>
<evidence type="ECO:0000313" key="3">
    <source>
        <dbReference type="Proteomes" id="UP000015559"/>
    </source>
</evidence>
<dbReference type="CDD" id="cd00077">
    <property type="entry name" value="HDc"/>
    <property type="match status" value="1"/>
</dbReference>
<dbReference type="PANTHER" id="PTHR45228">
    <property type="entry name" value="CYCLIC DI-GMP PHOSPHODIESTERASE TM_0186-RELATED"/>
    <property type="match status" value="1"/>
</dbReference>
<dbReference type="STRING" id="1163617.SCD_n02240"/>
<proteinExistence type="predicted"/>
<dbReference type="Gene3D" id="1.10.3210.10">
    <property type="entry name" value="Hypothetical protein af1432"/>
    <property type="match status" value="1"/>
</dbReference>
<dbReference type="EMBL" id="AP013066">
    <property type="protein sequence ID" value="BAN36048.1"/>
    <property type="molecule type" value="Genomic_DNA"/>
</dbReference>
<dbReference type="AlphaFoldDB" id="S6AD06"/>
<name>S6AD06_SULDS</name>
<sequence length="250" mass="27520">MDVAAGLRRQDKDGTLCENCVLDTARHAPAWAANEMPYVSLAEALAAALDAREHETGLHSKRVACHTMVLAKRFSDDAITLRQVYWGALLHDIGKIGTPDAILLKQGPLTPEEWKIMQQHPEIGRQILAGVPHLAQAAEIVLCHEERFDGSGYPQGLAGEAIPLWARLFAVIDTLDAMTSDRFYRKGQSFDNAKAEIRRMSGTQFDPVAVAAFLTEEPTLRKMVALKCADVPPQAEMLPSEKSLPISLQR</sequence>
<gene>
    <name evidence="2" type="ORF">SCD_n02240</name>
</gene>
<dbReference type="InterPro" id="IPR037522">
    <property type="entry name" value="HD_GYP_dom"/>
</dbReference>
<dbReference type="eggNOG" id="COG3437">
    <property type="taxonomic scope" value="Bacteria"/>
</dbReference>
<dbReference type="InterPro" id="IPR052020">
    <property type="entry name" value="Cyclic_di-GMP/3'3'-cGAMP_PDE"/>
</dbReference>
<dbReference type="InterPro" id="IPR003607">
    <property type="entry name" value="HD/PDEase_dom"/>
</dbReference>
<dbReference type="PANTHER" id="PTHR45228:SF5">
    <property type="entry name" value="CYCLIC DI-GMP PHOSPHODIESTERASE VC_1348-RELATED"/>
    <property type="match status" value="1"/>
</dbReference>
<evidence type="ECO:0000259" key="1">
    <source>
        <dbReference type="PROSITE" id="PS51832"/>
    </source>
</evidence>